<dbReference type="EMBL" id="KV745190">
    <property type="protein sequence ID" value="OCK76673.1"/>
    <property type="molecule type" value="Genomic_DNA"/>
</dbReference>
<reference evidence="1 2" key="1">
    <citation type="journal article" date="2016" name="Nat. Commun.">
        <title>Ectomycorrhizal ecology is imprinted in the genome of the dominant symbiotic fungus Cenococcum geophilum.</title>
        <authorList>
            <consortium name="DOE Joint Genome Institute"/>
            <person name="Peter M."/>
            <person name="Kohler A."/>
            <person name="Ohm R.A."/>
            <person name="Kuo A."/>
            <person name="Krutzmann J."/>
            <person name="Morin E."/>
            <person name="Arend M."/>
            <person name="Barry K.W."/>
            <person name="Binder M."/>
            <person name="Choi C."/>
            <person name="Clum A."/>
            <person name="Copeland A."/>
            <person name="Grisel N."/>
            <person name="Haridas S."/>
            <person name="Kipfer T."/>
            <person name="LaButti K."/>
            <person name="Lindquist E."/>
            <person name="Lipzen A."/>
            <person name="Maire R."/>
            <person name="Meier B."/>
            <person name="Mihaltcheva S."/>
            <person name="Molinier V."/>
            <person name="Murat C."/>
            <person name="Poggeler S."/>
            <person name="Quandt C.A."/>
            <person name="Sperisen C."/>
            <person name="Tritt A."/>
            <person name="Tisserant E."/>
            <person name="Crous P.W."/>
            <person name="Henrissat B."/>
            <person name="Nehls U."/>
            <person name="Egli S."/>
            <person name="Spatafora J.W."/>
            <person name="Grigoriev I.V."/>
            <person name="Martin F.M."/>
        </authorList>
    </citation>
    <scope>NUCLEOTIDE SEQUENCE [LARGE SCALE GENOMIC DNA]</scope>
    <source>
        <strain evidence="1 2">CBS 459.81</strain>
    </source>
</reference>
<accession>A0A8E2E3M2</accession>
<proteinExistence type="predicted"/>
<name>A0A8E2E3M2_9PEZI</name>
<evidence type="ECO:0000313" key="1">
    <source>
        <dbReference type="EMBL" id="OCK76673.1"/>
    </source>
</evidence>
<organism evidence="1 2">
    <name type="scientific">Lepidopterella palustris CBS 459.81</name>
    <dbReference type="NCBI Taxonomy" id="1314670"/>
    <lineage>
        <taxon>Eukaryota</taxon>
        <taxon>Fungi</taxon>
        <taxon>Dikarya</taxon>
        <taxon>Ascomycota</taxon>
        <taxon>Pezizomycotina</taxon>
        <taxon>Dothideomycetes</taxon>
        <taxon>Pleosporomycetidae</taxon>
        <taxon>Mytilinidiales</taxon>
        <taxon>Argynnaceae</taxon>
        <taxon>Lepidopterella</taxon>
    </lineage>
</organism>
<keyword evidence="2" id="KW-1185">Reference proteome</keyword>
<dbReference type="AlphaFoldDB" id="A0A8E2E3M2"/>
<protein>
    <submittedName>
        <fullName evidence="1">Uncharacterized protein</fullName>
    </submittedName>
</protein>
<gene>
    <name evidence="1" type="ORF">K432DRAFT_385249</name>
</gene>
<dbReference type="Proteomes" id="UP000250266">
    <property type="component" value="Unassembled WGS sequence"/>
</dbReference>
<sequence>MCLMLGGKTLACLRKTGDNYMFIGECYVYGFMDGKAIDMLEDGERQRTKFKIR</sequence>
<dbReference type="OrthoDB" id="2157530at2759"/>
<evidence type="ECO:0000313" key="2">
    <source>
        <dbReference type="Proteomes" id="UP000250266"/>
    </source>
</evidence>